<protein>
    <submittedName>
        <fullName evidence="2">Uncharacterized protein</fullName>
    </submittedName>
</protein>
<dbReference type="OrthoDB" id="6614958at2759"/>
<reference evidence="2 3" key="1">
    <citation type="submission" date="2019-08" db="EMBL/GenBank/DDBJ databases">
        <authorList>
            <person name="Alioto T."/>
            <person name="Alioto T."/>
            <person name="Gomez Garrido J."/>
        </authorList>
    </citation>
    <scope>NUCLEOTIDE SEQUENCE [LARGE SCALE GENOMIC DNA]</scope>
</reference>
<sequence>MRRMKMMRNLSTGLILTTLSWFLMLSKAEPSTQADGVPLHPWTFASLQKNESVQPLQDSPSLFDTFTKSEVDTALKAVKNGKAAGADGILPEFLKNLGVKGIAILKPGKAANDASNYRPVSLLSTVYNNNWYLTLNPNKTVAIALHLNNREANRRLELKIGDTPVANSECTRYLGIKIDRALTLKDHIEAMKKKLKTRNNIIAKQTGTSWGSNAEVLRTSTLALVYSVAEYCVPVWSRSAYCKKIDIELNKSMRIISGTVRTTQTQWLPVLSNIIPPELRRLMKAYQEVTKVMNNPELPLYNDIISHPQKRLKSRHPIWDLTFPKESIPEVWKNHWKHSGVQNSTLITDPMMRVLGFNLPRHLWTALNRARTNQGRSKSLLYKWGMTNSPLCACGAEQTIQHIIEECPNTKFNGGIARLHKAEEDAVTWINNLEFRL</sequence>
<organism evidence="2 3">
    <name type="scientific">Cinara cedri</name>
    <dbReference type="NCBI Taxonomy" id="506608"/>
    <lineage>
        <taxon>Eukaryota</taxon>
        <taxon>Metazoa</taxon>
        <taxon>Ecdysozoa</taxon>
        <taxon>Arthropoda</taxon>
        <taxon>Hexapoda</taxon>
        <taxon>Insecta</taxon>
        <taxon>Pterygota</taxon>
        <taxon>Neoptera</taxon>
        <taxon>Paraneoptera</taxon>
        <taxon>Hemiptera</taxon>
        <taxon>Sternorrhyncha</taxon>
        <taxon>Aphidomorpha</taxon>
        <taxon>Aphidoidea</taxon>
        <taxon>Aphididae</taxon>
        <taxon>Lachninae</taxon>
        <taxon>Cinara</taxon>
    </lineage>
</organism>
<dbReference type="PANTHER" id="PTHR36688:SF1">
    <property type="entry name" value="ENDONUCLEASE_EXONUCLEASE_PHOSPHATASE DOMAIN-CONTAINING PROTEIN"/>
    <property type="match status" value="1"/>
</dbReference>
<dbReference type="PANTHER" id="PTHR36688">
    <property type="entry name" value="ENDO/EXONUCLEASE/PHOSPHATASE DOMAIN-CONTAINING PROTEIN"/>
    <property type="match status" value="1"/>
</dbReference>
<feature type="chain" id="PRO_5022843376" evidence="1">
    <location>
        <begin position="29"/>
        <end position="437"/>
    </location>
</feature>
<evidence type="ECO:0000256" key="1">
    <source>
        <dbReference type="SAM" id="SignalP"/>
    </source>
</evidence>
<dbReference type="EMBL" id="CABPRJ010000025">
    <property type="protein sequence ID" value="VVC26094.1"/>
    <property type="molecule type" value="Genomic_DNA"/>
</dbReference>
<gene>
    <name evidence="2" type="ORF">CINCED_3A012317</name>
</gene>
<proteinExistence type="predicted"/>
<evidence type="ECO:0000313" key="3">
    <source>
        <dbReference type="Proteomes" id="UP000325440"/>
    </source>
</evidence>
<evidence type="ECO:0000313" key="2">
    <source>
        <dbReference type="EMBL" id="VVC26094.1"/>
    </source>
</evidence>
<keyword evidence="1" id="KW-0732">Signal</keyword>
<accession>A0A5E4M2K7</accession>
<dbReference type="InterPro" id="IPR052560">
    <property type="entry name" value="RdDP_mobile_element"/>
</dbReference>
<name>A0A5E4M2K7_9HEMI</name>
<dbReference type="AlphaFoldDB" id="A0A5E4M2K7"/>
<dbReference type="Proteomes" id="UP000325440">
    <property type="component" value="Unassembled WGS sequence"/>
</dbReference>
<keyword evidence="3" id="KW-1185">Reference proteome</keyword>
<feature type="signal peptide" evidence="1">
    <location>
        <begin position="1"/>
        <end position="28"/>
    </location>
</feature>